<dbReference type="GO" id="GO:0080079">
    <property type="term" value="F:cellobiose glucosidase activity"/>
    <property type="evidence" value="ECO:0007669"/>
    <property type="project" value="UniProtKB-ARBA"/>
</dbReference>
<feature type="region of interest" description="Disordered" evidence="23">
    <location>
        <begin position="1"/>
        <end position="20"/>
    </location>
</feature>
<reference evidence="26" key="1">
    <citation type="journal article" date="2020" name="Stud. Mycol.">
        <title>101 Dothideomycetes genomes: a test case for predicting lifestyles and emergence of pathogens.</title>
        <authorList>
            <person name="Haridas S."/>
            <person name="Albert R."/>
            <person name="Binder M."/>
            <person name="Bloem J."/>
            <person name="Labutti K."/>
            <person name="Salamov A."/>
            <person name="Andreopoulos B."/>
            <person name="Baker S."/>
            <person name="Barry K."/>
            <person name="Bills G."/>
            <person name="Bluhm B."/>
            <person name="Cannon C."/>
            <person name="Castanera R."/>
            <person name="Culley D."/>
            <person name="Daum C."/>
            <person name="Ezra D."/>
            <person name="Gonzalez J."/>
            <person name="Henrissat B."/>
            <person name="Kuo A."/>
            <person name="Liang C."/>
            <person name="Lipzen A."/>
            <person name="Lutzoni F."/>
            <person name="Magnuson J."/>
            <person name="Mondo S."/>
            <person name="Nolan M."/>
            <person name="Ohm R."/>
            <person name="Pangilinan J."/>
            <person name="Park H.-J."/>
            <person name="Ramirez L."/>
            <person name="Alfaro M."/>
            <person name="Sun H."/>
            <person name="Tritt A."/>
            <person name="Yoshinaga Y."/>
            <person name="Zwiers L.-H."/>
            <person name="Turgeon B."/>
            <person name="Goodwin S."/>
            <person name="Spatafora J."/>
            <person name="Crous P."/>
            <person name="Grigoriev I."/>
        </authorList>
    </citation>
    <scope>NUCLEOTIDE SEQUENCE</scope>
    <source>
        <strain evidence="26">CBS 262.69</strain>
    </source>
</reference>
<dbReference type="InterPro" id="IPR059000">
    <property type="entry name" value="ATPase_P-type_domA"/>
</dbReference>
<dbReference type="SUPFAM" id="SSF51445">
    <property type="entry name" value="(Trans)glycosidases"/>
    <property type="match status" value="1"/>
</dbReference>
<dbReference type="GO" id="GO:0140581">
    <property type="term" value="F:P-type monovalent copper transporter activity"/>
    <property type="evidence" value="ECO:0007669"/>
    <property type="project" value="UniProtKB-EC"/>
</dbReference>
<dbReference type="EMBL" id="ML996692">
    <property type="protein sequence ID" value="KAF2401695.1"/>
    <property type="molecule type" value="Genomic_DNA"/>
</dbReference>
<comment type="subcellular location">
    <subcellularLocation>
        <location evidence="2">Endomembrane system</location>
        <topology evidence="2">Multi-pass membrane protein</topology>
    </subcellularLocation>
</comment>
<dbReference type="InterPro" id="IPR023214">
    <property type="entry name" value="HAD_sf"/>
</dbReference>
<evidence type="ECO:0000256" key="5">
    <source>
        <dbReference type="ARBA" id="ARBA00012517"/>
    </source>
</evidence>
<comment type="function">
    <text evidence="21">Plays an important role in cellulose degradation. Shows hydrolytic activity against several glycosidic compounds.</text>
</comment>
<evidence type="ECO:0000256" key="16">
    <source>
        <dbReference type="ARBA" id="ARBA00022967"/>
    </source>
</evidence>
<dbReference type="InterPro" id="IPR017853">
    <property type="entry name" value="GH"/>
</dbReference>
<dbReference type="EC" id="3.2.1.21" evidence="6"/>
<dbReference type="FunFam" id="3.30.70.100:FF:000001">
    <property type="entry name" value="ATPase copper transporting beta"/>
    <property type="match status" value="3"/>
</dbReference>
<evidence type="ECO:0000256" key="22">
    <source>
        <dbReference type="ARBA" id="ARBA00080126"/>
    </source>
</evidence>
<evidence type="ECO:0000313" key="26">
    <source>
        <dbReference type="EMBL" id="KAF2401695.1"/>
    </source>
</evidence>
<keyword evidence="9" id="KW-0479">Metal-binding</keyword>
<evidence type="ECO:0000256" key="13">
    <source>
        <dbReference type="ARBA" id="ARBA00022801"/>
    </source>
</evidence>
<keyword evidence="18" id="KW-0406">Ion transport</keyword>
<dbReference type="SFLD" id="SFLDG00002">
    <property type="entry name" value="C1.7:_P-type_atpase_like"/>
    <property type="match status" value="1"/>
</dbReference>
<dbReference type="InterPro" id="IPR027256">
    <property type="entry name" value="P-typ_ATPase_IB"/>
</dbReference>
<dbReference type="InterPro" id="IPR044492">
    <property type="entry name" value="P_typ_ATPase_HD_dom"/>
</dbReference>
<dbReference type="CDD" id="cd00371">
    <property type="entry name" value="HMA"/>
    <property type="match status" value="4"/>
</dbReference>
<feature type="domain" description="HMA" evidence="25">
    <location>
        <begin position="120"/>
        <end position="186"/>
    </location>
</feature>
<dbReference type="Gene3D" id="2.70.150.10">
    <property type="entry name" value="Calcium-transporting ATPase, cytoplasmic transduction domain A"/>
    <property type="match status" value="1"/>
</dbReference>
<keyword evidence="10" id="KW-0677">Repeat</keyword>
<dbReference type="SFLD" id="SFLDF00027">
    <property type="entry name" value="p-type_atpase"/>
    <property type="match status" value="1"/>
</dbReference>
<dbReference type="Pfam" id="PF00403">
    <property type="entry name" value="HMA"/>
    <property type="match status" value="4"/>
</dbReference>
<dbReference type="Gene3D" id="3.30.70.100">
    <property type="match status" value="4"/>
</dbReference>
<dbReference type="SUPFAM" id="SSF55008">
    <property type="entry name" value="HMA, heavy metal-associated domain"/>
    <property type="match status" value="4"/>
</dbReference>
<dbReference type="FunFam" id="2.70.150.10:FF:000002">
    <property type="entry name" value="Copper-transporting ATPase 1, putative"/>
    <property type="match status" value="1"/>
</dbReference>
<dbReference type="GO" id="GO:0016020">
    <property type="term" value="C:membrane"/>
    <property type="evidence" value="ECO:0007669"/>
    <property type="project" value="InterPro"/>
</dbReference>
<sequence>MPPPSRPCAPPPPDKSAMTTPHMATTTLRVEGMTCGACTSSVEAAFASLPGVASVSVSLVMERAVVVHDPARVSPERVRQLIEERGFDAEVLASDIPLEEVEESDGEDALLLGETDKGLVTTTVAVGGMTCGACTAAVEGAFRNVAGVRSFSISLLAERAVVEHDASVLPPARIAEIIEDAGFEATVTDTQTAEAVAQQKRRRKGAAQQSTLSTTVAIGGMTCGACTAAVEGGFRDLDGVMQFNISLLAERAVVVHDPVKLSAQRVAEIIEERGFDARIVSSVDVLAQSTANATSYLKVYGMRDVEAASGLEALITGMAGVSAVSVSFLTSRAAITHRPATVGLRAIVEAVEAAGYNALVADADDNNAQLESLAKTKEIQEWRRAFHTSVMFALPVFFTSMVFPMLLPFLDYGSIPLTQGLWLGDVVCLALTIPVQFGIGRRFYISAYKSMRHGSPTMDVLVVLGTSAAFFFSVAAMLVSLIYPPHSRPSTVFDTSSMLITFITLGRYIENRAKGQTSKALSHLMSLAPSMATIYTDPIAAAKAAEEWDSYDEKASGPRKSISGDSSAERVIPTELIEVGDVVLLRPGDKIPADGTVLRGESYVNESMVTGEAMPILKKKDSLLMAGTVNGEGRVDFLVTRAGRDTQLSQIVRLVQEAQTSRAPIQRIADQVAGVFVSVIITLGAATFVAWMILSHFLPTPPPIFLAAESGGKTMVCVKLCISVIVFACPCALGLSTPTAVMVGTGVGAEKGILIKGGAALETATKITHVVFDKTGTLTVGHMRVSRASITSSFSAPAAQRLWWTLVGLAEMSSEHPVARAIVAAAREHLHLGTDAAPDGSAGDFEAVVGKGIIASVEAAIDAQRTRHRVVLGNPSFLAEQGVPVPVDTLGVPAADGAGDSTDTLSAPHPSRLPSAGTTTIHVAIDGAYAGSLALSDTLKPSARACVLALSRLGISSSIVTGDALAPALIVAAQVGIPPSAVHASCTPSTKRSLIETLQLPTSQGGKGQVVAMVGDGINDSPALATAAIGIALSSGTDVAMEAADVVLMSSTSSDLLAVPAALHLSRAIFGRIRANLIWACGSLALRWWRRPRWMSVAVLDPERAGQAGEKVEPAWEVREWIGGLVERVKGGRGARRGSAALPVQSRTKETRAMPSLYIEEGDTPPAAEGVDKEVFTRLYEPEALKDIPDVPADLPKGVLPKDFLWGYATAAYQIEGSTSADGRLPSIWDTFAATPGKVRHGATGDIACESYRKWPADIDLLKQYGAKAYRFSLSWSRIIPLGGRNDPVNKSAIHHYRAFIEALRDAGIEPLVTLFHWDLPQALHDRYGGPLNQAEFVEDFENYARVCFEAFGDLVRNWITINEPFCVAVPGYHGGTFAPGRGPEEGDRKTEVWRVGHSLLVAHGKAAKVFREEYKLLFGGVVGITLNGDWAEPFDPRCEADVAAAQRRREWFTGWFGDPVYLGDYPASMRERLGERLPRFTEEERRLVQGSNDFYGMNHYCADFIRDRTDPPADDEAGGLWIEKVNVDGVRIGPETAAGWLTPHAPGFRKLLVWIKERYGNPPILVTENGTCIKGENDLPREKAVEDGFRVRFFQEYIKEMVKAREEDGVDVRGYFAWSLMDNFEWADGYETRFGVTYVDYDDPERTRYPKRSGFVVGQLFRHLLGEPDREA</sequence>
<dbReference type="GO" id="GO:0055070">
    <property type="term" value="P:copper ion homeostasis"/>
    <property type="evidence" value="ECO:0007669"/>
    <property type="project" value="TreeGrafter"/>
</dbReference>
<dbReference type="OrthoDB" id="432719at2759"/>
<evidence type="ECO:0000256" key="2">
    <source>
        <dbReference type="ARBA" id="ARBA00004127"/>
    </source>
</evidence>
<keyword evidence="8 24" id="KW-0812">Transmembrane</keyword>
<evidence type="ECO:0000256" key="7">
    <source>
        <dbReference type="ARBA" id="ARBA00022448"/>
    </source>
</evidence>
<feature type="transmembrane region" description="Helical" evidence="24">
    <location>
        <begin position="460"/>
        <end position="483"/>
    </location>
</feature>
<accession>A0A6G1I136</accession>
<organism evidence="26 27">
    <name type="scientific">Trichodelitschia bisporula</name>
    <dbReference type="NCBI Taxonomy" id="703511"/>
    <lineage>
        <taxon>Eukaryota</taxon>
        <taxon>Fungi</taxon>
        <taxon>Dikarya</taxon>
        <taxon>Ascomycota</taxon>
        <taxon>Pezizomycotina</taxon>
        <taxon>Dothideomycetes</taxon>
        <taxon>Dothideomycetes incertae sedis</taxon>
        <taxon>Phaeotrichales</taxon>
        <taxon>Phaeotrichaceae</taxon>
        <taxon>Trichodelitschia</taxon>
    </lineage>
</organism>
<feature type="transmembrane region" description="Helical" evidence="24">
    <location>
        <begin position="419"/>
        <end position="439"/>
    </location>
</feature>
<dbReference type="GO" id="GO:0005507">
    <property type="term" value="F:copper ion binding"/>
    <property type="evidence" value="ECO:0007669"/>
    <property type="project" value="InterPro"/>
</dbReference>
<evidence type="ECO:0000256" key="4">
    <source>
        <dbReference type="ARBA" id="ARBA00010838"/>
    </source>
</evidence>
<dbReference type="InterPro" id="IPR023298">
    <property type="entry name" value="ATPase_P-typ_TM_dom_sf"/>
</dbReference>
<dbReference type="Pfam" id="PF00232">
    <property type="entry name" value="Glyco_hydro_1"/>
    <property type="match status" value="1"/>
</dbReference>
<dbReference type="PRINTS" id="PR00942">
    <property type="entry name" value="CUATPASEI"/>
</dbReference>
<evidence type="ECO:0000256" key="23">
    <source>
        <dbReference type="SAM" id="MobiDB-lite"/>
    </source>
</evidence>
<proteinExistence type="inferred from homology"/>
<feature type="domain" description="HMA" evidence="25">
    <location>
        <begin position="24"/>
        <end position="90"/>
    </location>
</feature>
<keyword evidence="16" id="KW-1278">Translocase</keyword>
<feature type="domain" description="HMA" evidence="25">
    <location>
        <begin position="293"/>
        <end position="359"/>
    </location>
</feature>
<evidence type="ECO:0000256" key="15">
    <source>
        <dbReference type="ARBA" id="ARBA00022842"/>
    </source>
</evidence>
<dbReference type="InterPro" id="IPR018303">
    <property type="entry name" value="ATPase_P-typ_P_site"/>
</dbReference>
<dbReference type="PRINTS" id="PR00119">
    <property type="entry name" value="CATATPASE"/>
</dbReference>
<feature type="transmembrane region" description="Helical" evidence="24">
    <location>
        <begin position="489"/>
        <end position="509"/>
    </location>
</feature>
<dbReference type="Proteomes" id="UP000799640">
    <property type="component" value="Unassembled WGS sequence"/>
</dbReference>
<dbReference type="InterPro" id="IPR008250">
    <property type="entry name" value="ATPase_P-typ_transduc_dom_A_sf"/>
</dbReference>
<evidence type="ECO:0000256" key="20">
    <source>
        <dbReference type="ARBA" id="ARBA00023295"/>
    </source>
</evidence>
<keyword evidence="14" id="KW-0067">ATP-binding</keyword>
<evidence type="ECO:0000256" key="8">
    <source>
        <dbReference type="ARBA" id="ARBA00022692"/>
    </source>
</evidence>
<keyword evidence="12" id="KW-0186">Copper</keyword>
<dbReference type="PANTHER" id="PTHR43520:SF8">
    <property type="entry name" value="P-TYPE CU(+) TRANSPORTER"/>
    <property type="match status" value="1"/>
</dbReference>
<evidence type="ECO:0000256" key="19">
    <source>
        <dbReference type="ARBA" id="ARBA00023136"/>
    </source>
</evidence>
<dbReference type="InterPro" id="IPR036163">
    <property type="entry name" value="HMA_dom_sf"/>
</dbReference>
<keyword evidence="27" id="KW-1185">Reference proteome</keyword>
<dbReference type="GO" id="GO:0016887">
    <property type="term" value="F:ATP hydrolysis activity"/>
    <property type="evidence" value="ECO:0007669"/>
    <property type="project" value="InterPro"/>
</dbReference>
<evidence type="ECO:0000256" key="11">
    <source>
        <dbReference type="ARBA" id="ARBA00022741"/>
    </source>
</evidence>
<dbReference type="InterPro" id="IPR001757">
    <property type="entry name" value="P_typ_ATPase"/>
</dbReference>
<dbReference type="InterPro" id="IPR001360">
    <property type="entry name" value="Glyco_hydro_1"/>
</dbReference>
<feature type="domain" description="HMA" evidence="25">
    <location>
        <begin position="212"/>
        <end position="278"/>
    </location>
</feature>
<evidence type="ECO:0000256" key="12">
    <source>
        <dbReference type="ARBA" id="ARBA00022796"/>
    </source>
</evidence>
<keyword evidence="12" id="KW-0187">Copper transport</keyword>
<keyword evidence="15" id="KW-0460">Magnesium</keyword>
<dbReference type="Gene3D" id="3.40.1110.10">
    <property type="entry name" value="Calcium-transporting ATPase, cytoplasmic domain N"/>
    <property type="match status" value="1"/>
</dbReference>
<keyword evidence="13" id="KW-0378">Hydrolase</keyword>
<evidence type="ECO:0000313" key="27">
    <source>
        <dbReference type="Proteomes" id="UP000799640"/>
    </source>
</evidence>
<dbReference type="FunFam" id="3.20.20.80:FF:000011">
    <property type="entry name" value="Cytosolic beta-glucosidase"/>
    <property type="match status" value="1"/>
</dbReference>
<dbReference type="GO" id="GO:0005524">
    <property type="term" value="F:ATP binding"/>
    <property type="evidence" value="ECO:0007669"/>
    <property type="project" value="UniProtKB-KW"/>
</dbReference>
<dbReference type="InterPro" id="IPR023299">
    <property type="entry name" value="ATPase_P-typ_cyto_dom_N"/>
</dbReference>
<keyword evidence="19 24" id="KW-0472">Membrane</keyword>
<dbReference type="SFLD" id="SFLDS00003">
    <property type="entry name" value="Haloacid_Dehalogenase"/>
    <property type="match status" value="1"/>
</dbReference>
<dbReference type="Gene3D" id="3.20.20.80">
    <property type="entry name" value="Glycosidases"/>
    <property type="match status" value="1"/>
</dbReference>
<dbReference type="NCBIfam" id="TIGR01494">
    <property type="entry name" value="ATPase_P-type"/>
    <property type="match status" value="2"/>
</dbReference>
<evidence type="ECO:0000256" key="18">
    <source>
        <dbReference type="ARBA" id="ARBA00023065"/>
    </source>
</evidence>
<protein>
    <recommendedName>
        <fullName evidence="22">Cu(2+)-ATPase</fullName>
        <ecNumber evidence="6">3.2.1.21</ecNumber>
        <ecNumber evidence="5">7.2.2.8</ecNumber>
    </recommendedName>
</protein>
<comment type="catalytic activity">
    <reaction evidence="1">
        <text>Hydrolysis of terminal, non-reducing beta-D-glucosyl residues with release of beta-D-glucose.</text>
        <dbReference type="EC" id="3.2.1.21"/>
    </reaction>
</comment>
<comment type="similarity">
    <text evidence="3">Belongs to the cation transport ATPase (P-type) (TC 3.A.3) family. Type IB subfamily.</text>
</comment>
<dbReference type="PROSITE" id="PS00154">
    <property type="entry name" value="ATPASE_E1_E2"/>
    <property type="match status" value="1"/>
</dbReference>
<dbReference type="EC" id="7.2.2.8" evidence="5"/>
<evidence type="ECO:0000256" key="17">
    <source>
        <dbReference type="ARBA" id="ARBA00022989"/>
    </source>
</evidence>
<dbReference type="NCBIfam" id="TIGR00003">
    <property type="entry name" value="copper ion binding protein"/>
    <property type="match status" value="2"/>
</dbReference>
<evidence type="ECO:0000256" key="6">
    <source>
        <dbReference type="ARBA" id="ARBA00012744"/>
    </source>
</evidence>
<feature type="transmembrane region" description="Helical" evidence="24">
    <location>
        <begin position="672"/>
        <end position="694"/>
    </location>
</feature>
<evidence type="ECO:0000256" key="14">
    <source>
        <dbReference type="ARBA" id="ARBA00022840"/>
    </source>
</evidence>
<dbReference type="GO" id="GO:0012505">
    <property type="term" value="C:endomembrane system"/>
    <property type="evidence" value="ECO:0007669"/>
    <property type="project" value="UniProtKB-SubCell"/>
</dbReference>
<dbReference type="SUPFAM" id="SSF56784">
    <property type="entry name" value="HAD-like"/>
    <property type="match status" value="1"/>
</dbReference>
<dbReference type="InterPro" id="IPR006122">
    <property type="entry name" value="HMA_Cu_ion-bd"/>
</dbReference>
<feature type="transmembrane region" description="Helical" evidence="24">
    <location>
        <begin position="385"/>
        <end position="407"/>
    </location>
</feature>
<dbReference type="GO" id="GO:0030003">
    <property type="term" value="P:intracellular monoatomic cation homeostasis"/>
    <property type="evidence" value="ECO:0007669"/>
    <property type="project" value="UniProtKB-ARBA"/>
</dbReference>
<name>A0A6G1I136_9PEZI</name>
<evidence type="ECO:0000256" key="21">
    <source>
        <dbReference type="ARBA" id="ARBA00056775"/>
    </source>
</evidence>
<dbReference type="Pfam" id="PF00702">
    <property type="entry name" value="Hydrolase"/>
    <property type="match status" value="1"/>
</dbReference>
<dbReference type="Pfam" id="PF00122">
    <property type="entry name" value="E1-E2_ATPase"/>
    <property type="match status" value="1"/>
</dbReference>
<evidence type="ECO:0000259" key="25">
    <source>
        <dbReference type="PROSITE" id="PS50846"/>
    </source>
</evidence>
<dbReference type="PROSITE" id="PS50846">
    <property type="entry name" value="HMA_2"/>
    <property type="match status" value="4"/>
</dbReference>
<gene>
    <name evidence="26" type="ORF">EJ06DRAFT_520674</name>
</gene>
<evidence type="ECO:0000256" key="24">
    <source>
        <dbReference type="SAM" id="Phobius"/>
    </source>
</evidence>
<keyword evidence="7" id="KW-0813">Transport</keyword>
<keyword evidence="11" id="KW-0547">Nucleotide-binding</keyword>
<dbReference type="SUPFAM" id="SSF81660">
    <property type="entry name" value="Metal cation-transporting ATPase, ATP-binding domain N"/>
    <property type="match status" value="1"/>
</dbReference>
<evidence type="ECO:0000256" key="1">
    <source>
        <dbReference type="ARBA" id="ARBA00000448"/>
    </source>
</evidence>
<evidence type="ECO:0000256" key="3">
    <source>
        <dbReference type="ARBA" id="ARBA00006024"/>
    </source>
</evidence>
<dbReference type="SUPFAM" id="SSF81653">
    <property type="entry name" value="Calcium ATPase, transduction domain A"/>
    <property type="match status" value="1"/>
</dbReference>
<dbReference type="CDD" id="cd02094">
    <property type="entry name" value="P-type_ATPase_Cu-like"/>
    <property type="match status" value="1"/>
</dbReference>
<feature type="compositionally biased region" description="Pro residues" evidence="23">
    <location>
        <begin position="1"/>
        <end position="14"/>
    </location>
</feature>
<dbReference type="PANTHER" id="PTHR43520">
    <property type="entry name" value="ATP7, ISOFORM B"/>
    <property type="match status" value="1"/>
</dbReference>
<evidence type="ECO:0000256" key="10">
    <source>
        <dbReference type="ARBA" id="ARBA00022737"/>
    </source>
</evidence>
<keyword evidence="17 24" id="KW-1133">Transmembrane helix</keyword>
<dbReference type="GO" id="GO:0030245">
    <property type="term" value="P:cellulose catabolic process"/>
    <property type="evidence" value="ECO:0007669"/>
    <property type="project" value="UniProtKB-ARBA"/>
</dbReference>
<dbReference type="InterPro" id="IPR036412">
    <property type="entry name" value="HAD-like_sf"/>
</dbReference>
<comment type="similarity">
    <text evidence="4">Belongs to the glycosyl hydrolase 1 family.</text>
</comment>
<dbReference type="GO" id="GO:0043682">
    <property type="term" value="F:P-type divalent copper transporter activity"/>
    <property type="evidence" value="ECO:0007669"/>
    <property type="project" value="TreeGrafter"/>
</dbReference>
<dbReference type="NCBIfam" id="TIGR01525">
    <property type="entry name" value="ATPase-IB_hvy"/>
    <property type="match status" value="1"/>
</dbReference>
<dbReference type="InterPro" id="IPR006121">
    <property type="entry name" value="HMA_dom"/>
</dbReference>
<dbReference type="InterPro" id="IPR033132">
    <property type="entry name" value="GH_1_N_CS"/>
</dbReference>
<dbReference type="SUPFAM" id="SSF81665">
    <property type="entry name" value="Calcium ATPase, transmembrane domain M"/>
    <property type="match status" value="1"/>
</dbReference>
<dbReference type="Gene3D" id="3.40.50.1000">
    <property type="entry name" value="HAD superfamily/HAD-like"/>
    <property type="match status" value="1"/>
</dbReference>
<dbReference type="PROSITE" id="PS00653">
    <property type="entry name" value="GLYCOSYL_HYDROL_F1_2"/>
    <property type="match status" value="1"/>
</dbReference>
<evidence type="ECO:0000256" key="9">
    <source>
        <dbReference type="ARBA" id="ARBA00022723"/>
    </source>
</evidence>
<keyword evidence="20" id="KW-0326">Glycosidase</keyword>